<evidence type="ECO:0000256" key="2">
    <source>
        <dbReference type="ARBA" id="ARBA00022729"/>
    </source>
</evidence>
<organism evidence="7 8">
    <name type="scientific">Nocardia vermiculata</name>
    <dbReference type="NCBI Taxonomy" id="257274"/>
    <lineage>
        <taxon>Bacteria</taxon>
        <taxon>Bacillati</taxon>
        <taxon>Actinomycetota</taxon>
        <taxon>Actinomycetes</taxon>
        <taxon>Mycobacteriales</taxon>
        <taxon>Nocardiaceae</taxon>
        <taxon>Nocardia</taxon>
    </lineage>
</organism>
<reference evidence="7 8" key="1">
    <citation type="submission" date="2020-04" db="EMBL/GenBank/DDBJ databases">
        <title>MicrobeNet Type strains.</title>
        <authorList>
            <person name="Nicholson A.C."/>
        </authorList>
    </citation>
    <scope>NUCLEOTIDE SEQUENCE [LARGE SCALE GENOMIC DNA]</scope>
    <source>
        <strain evidence="7 8">JCM 12354</strain>
    </source>
</reference>
<evidence type="ECO:0000256" key="1">
    <source>
        <dbReference type="ARBA" id="ARBA00005791"/>
    </source>
</evidence>
<keyword evidence="4" id="KW-1015">Disulfide bond</keyword>
<evidence type="ECO:0000313" key="8">
    <source>
        <dbReference type="Proteomes" id="UP000565711"/>
    </source>
</evidence>
<dbReference type="PANTHER" id="PTHR13887:SF14">
    <property type="entry name" value="DISULFIDE BOND FORMATION PROTEIN D"/>
    <property type="match status" value="1"/>
</dbReference>
<sequence length="235" mass="24816">MIVGILALAAAVALLSVAVVGLVNSGDGTGTDDSAAATSDQGPVYPELAALARRHQADPMARGRADAPVVLIEYSDFQCPFCKQFARDTEPELIEEYVRAGVLRIEWRNMPVFGPESETAAAAGWAAAQQGKFWEFHDALYTNAPDRKNSGAFTEDHLAELAAGAGVADIARFRADLASPAAAQAVQTDLTEGLRIGVNSTPAFLINGRPMLGAQPITQFRAYVDAAARAARSTK</sequence>
<dbReference type="EMBL" id="JAAXOP010000018">
    <property type="protein sequence ID" value="NKY53492.1"/>
    <property type="molecule type" value="Genomic_DNA"/>
</dbReference>
<comment type="caution">
    <text evidence="7">The sequence shown here is derived from an EMBL/GenBank/DDBJ whole genome shotgun (WGS) entry which is preliminary data.</text>
</comment>
<dbReference type="Proteomes" id="UP000565711">
    <property type="component" value="Unassembled WGS sequence"/>
</dbReference>
<proteinExistence type="inferred from homology"/>
<comment type="similarity">
    <text evidence="1">Belongs to the thioredoxin family. DsbA subfamily.</text>
</comment>
<gene>
    <name evidence="7" type="ORF">HGA08_25170</name>
</gene>
<name>A0A846Y6H2_9NOCA</name>
<dbReference type="InterPro" id="IPR036249">
    <property type="entry name" value="Thioredoxin-like_sf"/>
</dbReference>
<evidence type="ECO:0000256" key="4">
    <source>
        <dbReference type="ARBA" id="ARBA00023157"/>
    </source>
</evidence>
<keyword evidence="3" id="KW-0560">Oxidoreductase</keyword>
<feature type="domain" description="Thioredoxin" evidence="6">
    <location>
        <begin position="39"/>
        <end position="229"/>
    </location>
</feature>
<keyword evidence="2" id="KW-0732">Signal</keyword>
<evidence type="ECO:0000259" key="6">
    <source>
        <dbReference type="PROSITE" id="PS51352"/>
    </source>
</evidence>
<dbReference type="PROSITE" id="PS51352">
    <property type="entry name" value="THIOREDOXIN_2"/>
    <property type="match status" value="1"/>
</dbReference>
<dbReference type="Gene3D" id="3.40.30.10">
    <property type="entry name" value="Glutaredoxin"/>
    <property type="match status" value="1"/>
</dbReference>
<keyword evidence="8" id="KW-1185">Reference proteome</keyword>
<evidence type="ECO:0000256" key="5">
    <source>
        <dbReference type="ARBA" id="ARBA00023284"/>
    </source>
</evidence>
<dbReference type="SUPFAM" id="SSF52833">
    <property type="entry name" value="Thioredoxin-like"/>
    <property type="match status" value="1"/>
</dbReference>
<dbReference type="InterPro" id="IPR012336">
    <property type="entry name" value="Thioredoxin-like_fold"/>
</dbReference>
<dbReference type="GO" id="GO:0016491">
    <property type="term" value="F:oxidoreductase activity"/>
    <property type="evidence" value="ECO:0007669"/>
    <property type="project" value="UniProtKB-KW"/>
</dbReference>
<dbReference type="InterPro" id="IPR013766">
    <property type="entry name" value="Thioredoxin_domain"/>
</dbReference>
<dbReference type="Pfam" id="PF13462">
    <property type="entry name" value="Thioredoxin_4"/>
    <property type="match status" value="1"/>
</dbReference>
<accession>A0A846Y6H2</accession>
<dbReference type="PANTHER" id="PTHR13887">
    <property type="entry name" value="GLUTATHIONE S-TRANSFERASE KAPPA"/>
    <property type="match status" value="1"/>
</dbReference>
<dbReference type="AlphaFoldDB" id="A0A846Y6H2"/>
<protein>
    <submittedName>
        <fullName evidence="7">Thioredoxin domain-containing protein</fullName>
    </submittedName>
</protein>
<keyword evidence="5" id="KW-0676">Redox-active center</keyword>
<evidence type="ECO:0000256" key="3">
    <source>
        <dbReference type="ARBA" id="ARBA00023002"/>
    </source>
</evidence>
<evidence type="ECO:0000313" key="7">
    <source>
        <dbReference type="EMBL" id="NKY53492.1"/>
    </source>
</evidence>